<dbReference type="Proteomes" id="UP001066276">
    <property type="component" value="Chromosome 4_2"/>
</dbReference>
<organism evidence="2 3">
    <name type="scientific">Pleurodeles waltl</name>
    <name type="common">Iberian ribbed newt</name>
    <dbReference type="NCBI Taxonomy" id="8319"/>
    <lineage>
        <taxon>Eukaryota</taxon>
        <taxon>Metazoa</taxon>
        <taxon>Chordata</taxon>
        <taxon>Craniata</taxon>
        <taxon>Vertebrata</taxon>
        <taxon>Euteleostomi</taxon>
        <taxon>Amphibia</taxon>
        <taxon>Batrachia</taxon>
        <taxon>Caudata</taxon>
        <taxon>Salamandroidea</taxon>
        <taxon>Salamandridae</taxon>
        <taxon>Pleurodelinae</taxon>
        <taxon>Pleurodeles</taxon>
    </lineage>
</organism>
<dbReference type="AlphaFoldDB" id="A0AAV7S8V7"/>
<accession>A0AAV7S8V7</accession>
<dbReference type="EMBL" id="JANPWB010000008">
    <property type="protein sequence ID" value="KAJ1160914.1"/>
    <property type="molecule type" value="Genomic_DNA"/>
</dbReference>
<evidence type="ECO:0000313" key="2">
    <source>
        <dbReference type="EMBL" id="KAJ1160914.1"/>
    </source>
</evidence>
<sequence length="84" mass="9478">MLYGDALQNRNGSPVRRARGNALTGRESFRMERATERALHSWKPTEGVLSDTTEDTVKLLYQTVNRLKVLGSIMNIQKSILRGC</sequence>
<comment type="caution">
    <text evidence="2">The sequence shown here is derived from an EMBL/GenBank/DDBJ whole genome shotgun (WGS) entry which is preliminary data.</text>
</comment>
<proteinExistence type="predicted"/>
<feature type="region of interest" description="Disordered" evidence="1">
    <location>
        <begin position="1"/>
        <end position="23"/>
    </location>
</feature>
<keyword evidence="3" id="KW-1185">Reference proteome</keyword>
<protein>
    <submittedName>
        <fullName evidence="2">Uncharacterized protein</fullName>
    </submittedName>
</protein>
<gene>
    <name evidence="2" type="ORF">NDU88_001404</name>
</gene>
<evidence type="ECO:0000313" key="3">
    <source>
        <dbReference type="Proteomes" id="UP001066276"/>
    </source>
</evidence>
<name>A0AAV7S8V7_PLEWA</name>
<evidence type="ECO:0000256" key="1">
    <source>
        <dbReference type="SAM" id="MobiDB-lite"/>
    </source>
</evidence>
<reference evidence="2" key="1">
    <citation type="journal article" date="2022" name="bioRxiv">
        <title>Sequencing and chromosome-scale assembly of the giantPleurodeles waltlgenome.</title>
        <authorList>
            <person name="Brown T."/>
            <person name="Elewa A."/>
            <person name="Iarovenko S."/>
            <person name="Subramanian E."/>
            <person name="Araus A.J."/>
            <person name="Petzold A."/>
            <person name="Susuki M."/>
            <person name="Suzuki K.-i.T."/>
            <person name="Hayashi T."/>
            <person name="Toyoda A."/>
            <person name="Oliveira C."/>
            <person name="Osipova E."/>
            <person name="Leigh N.D."/>
            <person name="Simon A."/>
            <person name="Yun M.H."/>
        </authorList>
    </citation>
    <scope>NUCLEOTIDE SEQUENCE</scope>
    <source>
        <strain evidence="2">20211129_DDA</strain>
        <tissue evidence="2">Liver</tissue>
    </source>
</reference>